<name>A0AAV4H6R4_9GAST</name>
<organism evidence="2 3">
    <name type="scientific">Elysia marginata</name>
    <dbReference type="NCBI Taxonomy" id="1093978"/>
    <lineage>
        <taxon>Eukaryota</taxon>
        <taxon>Metazoa</taxon>
        <taxon>Spiralia</taxon>
        <taxon>Lophotrochozoa</taxon>
        <taxon>Mollusca</taxon>
        <taxon>Gastropoda</taxon>
        <taxon>Heterobranchia</taxon>
        <taxon>Euthyneura</taxon>
        <taxon>Panpulmonata</taxon>
        <taxon>Sacoglossa</taxon>
        <taxon>Placobranchoidea</taxon>
        <taxon>Plakobranchidae</taxon>
        <taxon>Elysia</taxon>
    </lineage>
</organism>
<gene>
    <name evidence="2" type="ORF">ElyMa_004372600</name>
</gene>
<keyword evidence="3" id="KW-1185">Reference proteome</keyword>
<feature type="region of interest" description="Disordered" evidence="1">
    <location>
        <begin position="52"/>
        <end position="83"/>
    </location>
</feature>
<evidence type="ECO:0000256" key="1">
    <source>
        <dbReference type="SAM" id="MobiDB-lite"/>
    </source>
</evidence>
<dbReference type="AlphaFoldDB" id="A0AAV4H6R4"/>
<accession>A0AAV4H6R4</accession>
<dbReference type="EMBL" id="BMAT01008820">
    <property type="protein sequence ID" value="GFR93182.1"/>
    <property type="molecule type" value="Genomic_DNA"/>
</dbReference>
<comment type="caution">
    <text evidence="2">The sequence shown here is derived from an EMBL/GenBank/DDBJ whole genome shotgun (WGS) entry which is preliminary data.</text>
</comment>
<evidence type="ECO:0000313" key="2">
    <source>
        <dbReference type="EMBL" id="GFR93182.1"/>
    </source>
</evidence>
<reference evidence="2 3" key="1">
    <citation type="journal article" date="2021" name="Elife">
        <title>Chloroplast acquisition without the gene transfer in kleptoplastic sea slugs, Plakobranchus ocellatus.</title>
        <authorList>
            <person name="Maeda T."/>
            <person name="Takahashi S."/>
            <person name="Yoshida T."/>
            <person name="Shimamura S."/>
            <person name="Takaki Y."/>
            <person name="Nagai Y."/>
            <person name="Toyoda A."/>
            <person name="Suzuki Y."/>
            <person name="Arimoto A."/>
            <person name="Ishii H."/>
            <person name="Satoh N."/>
            <person name="Nishiyama T."/>
            <person name="Hasebe M."/>
            <person name="Maruyama T."/>
            <person name="Minagawa J."/>
            <person name="Obokata J."/>
            <person name="Shigenobu S."/>
        </authorList>
    </citation>
    <scope>NUCLEOTIDE SEQUENCE [LARGE SCALE GENOMIC DNA]</scope>
</reference>
<evidence type="ECO:0008006" key="4">
    <source>
        <dbReference type="Google" id="ProtNLM"/>
    </source>
</evidence>
<sequence length="137" mass="15209">MGIFFIKNGASVDTHLQSDRESIPPEGFLRLESCKFDKVNCSWYSSDLDPTLSPEAAASGDNTRSPGTLEGNTELHGQTGRSKYRWEEAELTIPNDGYTLQPDDGTPWATKRKAMLSSINHEELPKGLSEMATFQRV</sequence>
<evidence type="ECO:0000313" key="3">
    <source>
        <dbReference type="Proteomes" id="UP000762676"/>
    </source>
</evidence>
<proteinExistence type="predicted"/>
<protein>
    <recommendedName>
        <fullName evidence="4">MAM domain-containing protein</fullName>
    </recommendedName>
</protein>
<dbReference type="Proteomes" id="UP000762676">
    <property type="component" value="Unassembled WGS sequence"/>
</dbReference>